<dbReference type="InterPro" id="IPR036866">
    <property type="entry name" value="RibonucZ/Hydroxyglut_hydro"/>
</dbReference>
<comment type="caution">
    <text evidence="1">The sequence shown here is derived from an EMBL/GenBank/DDBJ whole genome shotgun (WGS) entry which is preliminary data.</text>
</comment>
<evidence type="ECO:0008006" key="3">
    <source>
        <dbReference type="Google" id="ProtNLM"/>
    </source>
</evidence>
<evidence type="ECO:0000313" key="2">
    <source>
        <dbReference type="Proteomes" id="UP001146351"/>
    </source>
</evidence>
<keyword evidence="2" id="KW-1185">Reference proteome</keyword>
<protein>
    <recommendedName>
        <fullName evidence="3">Metallo-beta-lactamase domain-containing protein</fullName>
    </recommendedName>
</protein>
<dbReference type="InterPro" id="IPR052926">
    <property type="entry name" value="Metallo-beta-lactamase_dom"/>
</dbReference>
<dbReference type="PANTHER" id="PTHR13754">
    <property type="entry name" value="METALLO-BETA-LACTAMASE SUPERFAMILY PROTEIN"/>
    <property type="match status" value="1"/>
</dbReference>
<dbReference type="SUPFAM" id="SSF56281">
    <property type="entry name" value="Metallo-hydrolase/oxidoreductase"/>
    <property type="match status" value="1"/>
</dbReference>
<dbReference type="CDD" id="cd07713">
    <property type="entry name" value="DHPS-like_MBL-fold"/>
    <property type="match status" value="1"/>
</dbReference>
<dbReference type="InterPro" id="IPR041712">
    <property type="entry name" value="DHPS-like_MBL-fold"/>
</dbReference>
<dbReference type="Proteomes" id="UP001146351">
    <property type="component" value="Unassembled WGS sequence"/>
</dbReference>
<evidence type="ECO:0000313" key="1">
    <source>
        <dbReference type="EMBL" id="KAJ5162268.1"/>
    </source>
</evidence>
<proteinExistence type="predicted"/>
<organism evidence="1 2">
    <name type="scientific">Penicillium capsulatum</name>
    <dbReference type="NCBI Taxonomy" id="69766"/>
    <lineage>
        <taxon>Eukaryota</taxon>
        <taxon>Fungi</taxon>
        <taxon>Dikarya</taxon>
        <taxon>Ascomycota</taxon>
        <taxon>Pezizomycotina</taxon>
        <taxon>Eurotiomycetes</taxon>
        <taxon>Eurotiomycetidae</taxon>
        <taxon>Eurotiales</taxon>
        <taxon>Aspergillaceae</taxon>
        <taxon>Penicillium</taxon>
    </lineage>
</organism>
<dbReference type="Gene3D" id="3.60.15.10">
    <property type="entry name" value="Ribonuclease Z/Hydroxyacylglutathione hydrolase-like"/>
    <property type="match status" value="1"/>
</dbReference>
<dbReference type="OrthoDB" id="1470350at2759"/>
<dbReference type="PANTHER" id="PTHR13754:SF13">
    <property type="entry name" value="METALLO-BETA-LACTAMASE SUPERFAMILY PROTEIN (AFU_ORTHOLOGUE AFUA_3G07630)"/>
    <property type="match status" value="1"/>
</dbReference>
<name>A0A9W9I2K0_9EURO</name>
<gene>
    <name evidence="1" type="ORF">N7492_007660</name>
</gene>
<dbReference type="AlphaFoldDB" id="A0A9W9I2K0"/>
<reference evidence="1" key="1">
    <citation type="submission" date="2022-11" db="EMBL/GenBank/DDBJ databases">
        <authorList>
            <person name="Petersen C."/>
        </authorList>
    </citation>
    <scope>NUCLEOTIDE SEQUENCE</scope>
    <source>
        <strain evidence="1">IBT 21917</strain>
    </source>
</reference>
<reference evidence="1" key="2">
    <citation type="journal article" date="2023" name="IMA Fungus">
        <title>Comparative genomic study of the Penicillium genus elucidates a diverse pangenome and 15 lateral gene transfer events.</title>
        <authorList>
            <person name="Petersen C."/>
            <person name="Sorensen T."/>
            <person name="Nielsen M.R."/>
            <person name="Sondergaard T.E."/>
            <person name="Sorensen J.L."/>
            <person name="Fitzpatrick D.A."/>
            <person name="Frisvad J.C."/>
            <person name="Nielsen K.L."/>
        </authorList>
    </citation>
    <scope>NUCLEOTIDE SEQUENCE</scope>
    <source>
        <strain evidence="1">IBT 21917</strain>
    </source>
</reference>
<dbReference type="EMBL" id="JAPQKO010000005">
    <property type="protein sequence ID" value="KAJ5162268.1"/>
    <property type="molecule type" value="Genomic_DNA"/>
</dbReference>
<accession>A0A9W9I2K0</accession>
<sequence>MDVLDLQEVDSLEAIVIIDNELDPMSPAAPDTVQMTGLMGTIAMNSPHPLDDRGEARAEMRMDDICCSAHGLSILVTATRGDKKHAVLFDVGPKEDVWEQNVKRLRPDLSSVELIQLSHWHRDHSGGMLQAIRMIKDAKKAQGRTDDLVVEVHPDRPAYRGIALPQHIISLEADPSFEEIVDAGAVLHKRDDAHIVLDDMFLISGEIPRKTAYETGLKNAVRFDPDEKDWFSDEVIADERLLACNLKDKGLIVFTGCSHAGVVNASKHALELVGRDTPLHAVVGGFHLSMSEEAQVQSTVSDLKRLDPAVLLPGHCSGWRSKFAIEKAMPGTLVPCTVGVKIAF</sequence>
<dbReference type="GO" id="GO:0016740">
    <property type="term" value="F:transferase activity"/>
    <property type="evidence" value="ECO:0007669"/>
    <property type="project" value="TreeGrafter"/>
</dbReference>